<dbReference type="InterPro" id="IPR014030">
    <property type="entry name" value="Ketoacyl_synth_N"/>
</dbReference>
<evidence type="ECO:0000313" key="3">
    <source>
        <dbReference type="Proteomes" id="UP000000593"/>
    </source>
</evidence>
<evidence type="ECO:0000313" key="2">
    <source>
        <dbReference type="EMBL" id="CAG21993.1"/>
    </source>
</evidence>
<proteinExistence type="predicted"/>
<gene>
    <name evidence="2" type="primary">VV10045</name>
    <name evidence="2" type="ordered locus">PBPRB0120</name>
</gene>
<dbReference type="EMBL" id="CR378675">
    <property type="protein sequence ID" value="CAG21993.1"/>
    <property type="molecule type" value="Genomic_DNA"/>
</dbReference>
<keyword evidence="3" id="KW-1185">Reference proteome</keyword>
<reference evidence="3" key="1">
    <citation type="journal article" date="2005" name="Science">
        <title>Life at depth: Photobacterium profundum genome sequence and expression analysis.</title>
        <authorList>
            <person name="Vezzi A."/>
            <person name="Campanaro S."/>
            <person name="D'Angelo M."/>
            <person name="Simonato F."/>
            <person name="Vitulo N."/>
            <person name="Lauro F.M."/>
            <person name="Cestaro A."/>
            <person name="Malacrida G."/>
            <person name="Simionati B."/>
            <person name="Cannata N."/>
            <person name="Romualdi C."/>
            <person name="Bartlett D.H."/>
            <person name="Valle G."/>
        </authorList>
    </citation>
    <scope>NUCLEOTIDE SEQUENCE [LARGE SCALE GENOMIC DNA]</scope>
    <source>
        <strain evidence="3">ATCC BAA-1253 / SS9</strain>
    </source>
</reference>
<evidence type="ECO:0000259" key="1">
    <source>
        <dbReference type="Pfam" id="PF13723"/>
    </source>
</evidence>
<dbReference type="Pfam" id="PF13723">
    <property type="entry name" value="Ketoacyl-synt_2"/>
    <property type="match status" value="1"/>
</dbReference>
<name>Q6LKR1_PHOPR</name>
<protein>
    <recommendedName>
        <fullName evidence="1">Beta-ketoacyl synthase-like N-terminal domain-containing protein</fullName>
    </recommendedName>
</protein>
<dbReference type="Proteomes" id="UP000000593">
    <property type="component" value="Chromosome 2"/>
</dbReference>
<dbReference type="AlphaFoldDB" id="Q6LKR1"/>
<accession>Q6LKR1</accession>
<dbReference type="RefSeq" id="WP_011220218.1">
    <property type="nucleotide sequence ID" value="NC_006371.1"/>
</dbReference>
<dbReference type="KEGG" id="ppr:PBPRB0120"/>
<organism evidence="2 3">
    <name type="scientific">Photobacterium profundum (strain SS9)</name>
    <dbReference type="NCBI Taxonomy" id="298386"/>
    <lineage>
        <taxon>Bacteria</taxon>
        <taxon>Pseudomonadati</taxon>
        <taxon>Pseudomonadota</taxon>
        <taxon>Gammaproteobacteria</taxon>
        <taxon>Vibrionales</taxon>
        <taxon>Vibrionaceae</taxon>
        <taxon>Photobacterium</taxon>
    </lineage>
</organism>
<feature type="domain" description="Beta-ketoacyl synthase-like N-terminal" evidence="1">
    <location>
        <begin position="24"/>
        <end position="249"/>
    </location>
</feature>
<sequence>MNSVHFNVINFISLSPSLLDHNAWQEWASNQKRWPEPLTPVPHHLIPPMMMRRRMSTLSKLAMQTALALTEGHNVDYIVFASRHGELTRTVKLMQDILVGEDASPIAFSQSVHNTAAGLYTIATKQAIPVTSVGACENTLHAALIESAAYLSDNPEQKVLVVDFDEPLPAPYQEFDSSELNAPKYHGYALGMILSSGDGYQLAWEAGLKNKDVHESKQQYPQTLNVIANLLSDKQEWTITAPRTLWHWKR</sequence>
<dbReference type="eggNOG" id="ENOG5032YZ0">
    <property type="taxonomic scope" value="Bacteria"/>
</dbReference>
<dbReference type="STRING" id="298386.PBPRB0120"/>
<dbReference type="HOGENOM" id="CLU_086378_1_0_6"/>